<dbReference type="Gene3D" id="3.30.70.1430">
    <property type="entry name" value="Multidrug efflux transporter AcrB pore domain"/>
    <property type="match status" value="2"/>
</dbReference>
<feature type="region of interest" description="Disordered" evidence="1">
    <location>
        <begin position="1034"/>
        <end position="1063"/>
    </location>
</feature>
<dbReference type="InterPro" id="IPR027463">
    <property type="entry name" value="AcrB_DN_DC_subdom"/>
</dbReference>
<keyword evidence="2" id="KW-0472">Membrane</keyword>
<protein>
    <submittedName>
        <fullName evidence="3">Efflux RND transporter permease subunit</fullName>
    </submittedName>
</protein>
<dbReference type="GO" id="GO:0042910">
    <property type="term" value="F:xenobiotic transmembrane transporter activity"/>
    <property type="evidence" value="ECO:0007669"/>
    <property type="project" value="TreeGrafter"/>
</dbReference>
<evidence type="ECO:0000256" key="2">
    <source>
        <dbReference type="SAM" id="Phobius"/>
    </source>
</evidence>
<feature type="transmembrane region" description="Helical" evidence="2">
    <location>
        <begin position="924"/>
        <end position="947"/>
    </location>
</feature>
<feature type="transmembrane region" description="Helical" evidence="2">
    <location>
        <begin position="370"/>
        <end position="390"/>
    </location>
</feature>
<keyword evidence="4" id="KW-1185">Reference proteome</keyword>
<feature type="transmembrane region" description="Helical" evidence="2">
    <location>
        <begin position="900"/>
        <end position="918"/>
    </location>
</feature>
<feature type="transmembrane region" description="Helical" evidence="2">
    <location>
        <begin position="12"/>
        <end position="33"/>
    </location>
</feature>
<dbReference type="Pfam" id="PF00873">
    <property type="entry name" value="ACR_tran"/>
    <property type="match status" value="1"/>
</dbReference>
<dbReference type="Gene3D" id="3.30.70.1320">
    <property type="entry name" value="Multidrug efflux transporter AcrB pore domain like"/>
    <property type="match status" value="1"/>
</dbReference>
<evidence type="ECO:0000313" key="3">
    <source>
        <dbReference type="EMBL" id="QQO11107.1"/>
    </source>
</evidence>
<dbReference type="PANTHER" id="PTHR32063">
    <property type="match status" value="1"/>
</dbReference>
<keyword evidence="2" id="KW-0812">Transmembrane</keyword>
<feature type="transmembrane region" description="Helical" evidence="2">
    <location>
        <begin position="548"/>
        <end position="565"/>
    </location>
</feature>
<organism evidence="3 4">
    <name type="scientific">Breznakiella homolactica</name>
    <dbReference type="NCBI Taxonomy" id="2798577"/>
    <lineage>
        <taxon>Bacteria</taxon>
        <taxon>Pseudomonadati</taxon>
        <taxon>Spirochaetota</taxon>
        <taxon>Spirochaetia</taxon>
        <taxon>Spirochaetales</taxon>
        <taxon>Breznakiellaceae</taxon>
        <taxon>Breznakiella</taxon>
    </lineage>
</organism>
<dbReference type="EMBL" id="CP067089">
    <property type="protein sequence ID" value="QQO11107.1"/>
    <property type="molecule type" value="Genomic_DNA"/>
</dbReference>
<feature type="transmembrane region" description="Helical" evidence="2">
    <location>
        <begin position="396"/>
        <end position="417"/>
    </location>
</feature>
<dbReference type="Gene3D" id="1.20.1640.10">
    <property type="entry name" value="Multidrug efflux transporter AcrB transmembrane domain"/>
    <property type="match status" value="2"/>
</dbReference>
<dbReference type="SUPFAM" id="SSF82714">
    <property type="entry name" value="Multidrug efflux transporter AcrB TolC docking domain, DN and DC subdomains"/>
    <property type="match status" value="2"/>
</dbReference>
<proteinExistence type="predicted"/>
<accession>A0A7T7XRI0</accession>
<sequence>MNIPKYSVRRPVTIVVVYALAMGIAATMVPRLAVDLYPSTARPVISVFTSFTGAGPADVEQNVTDPLEKALSSINGLKEMTSNSSFESSSISLYFDYGTDMDKTMNDVQTVANRISASLPDGAGAPIARRFDMSAMPIMRLVVRGNYPPDQLRLFAEDEIQSSIERIDGVASADVTGGTTQIVKVGVSLNRLAAFDLTFSDISNVLRGQNVLSSGGSLVRGVRDYQILTRQELNTIEDVKRLVVKTVGTTQADVSAQANRSQVVRLEDIADITLGYDDNSTRVYVNGETGVYIQVQSESDSNSVQVAARVRDALADINAELPRGITLEVLSDDTTLINATLNQVYSNALQGALLAMIILFIFLRNIKATLIIGISIPISILLTLMFMSVFGFSLNLLSLTGLILGLGMIVDGSIVILENIHNYRERGAKPDIAAILGSQEMTRAIMTSTVTTLCVFIPLIIYRNDLEMMGQMFQDLIFTVVISLSVSLVVAVTVVPALAGPIMRLDTRRQKPLKNKFMKMIDEGAERFFRSLENGYKKALDYCLDHRVLILLFVAVLLAISLLQFDGMGMNLFVRSRTDDSITVNITMPQGTTMEATEAILLDLEDIIKQEVQGYNNIILTVRRGGRTTNQGSVQVTLPPPAMQIDTPTTIVEKLTPYTSRIPGVQAAYRAGRAMSTTSAVEIAVSSRDNDALMDAAEEIKNIVMRYLPEIENPEVNLSEGGPQLQIEVNRDRAAALGISVSSIATEIRTAINGATPSEIIIGDRRIDIKVQLRDNDRRGIENLDALFVIGRSGDRISLSNVARIVENRAPSSIRREDRERVVRVTGDLPQGMAATEMQQRLENTVQYYLVPREGVTVRYLGEAEEIQQYNRRFLFIIAVAIFLVFGVMASQFESFVDPLIIFFSIPLLLIGVIWIYKISNEPFSVFSAVGVIALVGVVVNNGIVLVDYTNTLRARGLLVRDACMEAGRHRLRPILMTSLTTILGMVPIAFFPGEGADTIQPIGKTFVGGLTVSSFMTLFVTPVLYSLLNSRHDRKLKRPGQPQSEKEEKHETAEAPAADPSA</sequence>
<dbReference type="GO" id="GO:0005886">
    <property type="term" value="C:plasma membrane"/>
    <property type="evidence" value="ECO:0007669"/>
    <property type="project" value="TreeGrafter"/>
</dbReference>
<keyword evidence="2" id="KW-1133">Transmembrane helix</keyword>
<dbReference type="Gene3D" id="3.30.70.1440">
    <property type="entry name" value="Multidrug efflux transporter AcrB pore domain"/>
    <property type="match status" value="1"/>
</dbReference>
<dbReference type="RefSeq" id="WP_215628416.1">
    <property type="nucleotide sequence ID" value="NZ_CP067089.2"/>
</dbReference>
<feature type="transmembrane region" description="Helical" evidence="2">
    <location>
        <begin position="344"/>
        <end position="363"/>
    </location>
</feature>
<dbReference type="SUPFAM" id="SSF82866">
    <property type="entry name" value="Multidrug efflux transporter AcrB transmembrane domain"/>
    <property type="match status" value="2"/>
</dbReference>
<dbReference type="AlphaFoldDB" id="A0A7T7XRI0"/>
<dbReference type="SUPFAM" id="SSF82693">
    <property type="entry name" value="Multidrug efflux transporter AcrB pore domain, PN1, PN2, PC1 and PC2 subdomains"/>
    <property type="match status" value="3"/>
</dbReference>
<feature type="transmembrane region" description="Helical" evidence="2">
    <location>
        <begin position="874"/>
        <end position="893"/>
    </location>
</feature>
<dbReference type="PANTHER" id="PTHR32063:SF0">
    <property type="entry name" value="SWARMING MOTILITY PROTEIN SWRC"/>
    <property type="match status" value="1"/>
</dbReference>
<feature type="compositionally biased region" description="Basic and acidic residues" evidence="1">
    <location>
        <begin position="1045"/>
        <end position="1054"/>
    </location>
</feature>
<feature type="transmembrane region" description="Helical" evidence="2">
    <location>
        <begin position="444"/>
        <end position="464"/>
    </location>
</feature>
<dbReference type="PRINTS" id="PR00702">
    <property type="entry name" value="ACRIFLAVINRP"/>
</dbReference>
<name>A0A7T7XRI0_9SPIR</name>
<dbReference type="InterPro" id="IPR001036">
    <property type="entry name" value="Acrflvin-R"/>
</dbReference>
<feature type="transmembrane region" description="Helical" evidence="2">
    <location>
        <begin position="476"/>
        <end position="499"/>
    </location>
</feature>
<dbReference type="Gene3D" id="3.30.2090.10">
    <property type="entry name" value="Multidrug efflux transporter AcrB TolC docking domain, DN and DC subdomains"/>
    <property type="match status" value="2"/>
</dbReference>
<dbReference type="Proteomes" id="UP000595917">
    <property type="component" value="Chromosome"/>
</dbReference>
<gene>
    <name evidence="3" type="ORF">JFL75_09365</name>
</gene>
<reference evidence="3" key="1">
    <citation type="submission" date="2021-01" db="EMBL/GenBank/DDBJ databases">
        <title>Description of Breznakiella homolactica.</title>
        <authorList>
            <person name="Song Y."/>
            <person name="Brune A."/>
        </authorList>
    </citation>
    <scope>NUCLEOTIDE SEQUENCE</scope>
    <source>
        <strain evidence="3">RmG30</strain>
    </source>
</reference>
<evidence type="ECO:0000313" key="4">
    <source>
        <dbReference type="Proteomes" id="UP000595917"/>
    </source>
</evidence>
<feature type="transmembrane region" description="Helical" evidence="2">
    <location>
        <begin position="975"/>
        <end position="994"/>
    </location>
</feature>
<evidence type="ECO:0000256" key="1">
    <source>
        <dbReference type="SAM" id="MobiDB-lite"/>
    </source>
</evidence>
<feature type="transmembrane region" description="Helical" evidence="2">
    <location>
        <begin position="1006"/>
        <end position="1029"/>
    </location>
</feature>
<dbReference type="KEGG" id="bhc:JFL75_09365"/>